<dbReference type="Proteomes" id="UP000186955">
    <property type="component" value="Unassembled WGS sequence"/>
</dbReference>
<dbReference type="AlphaFoldDB" id="A0A1Q5UCD9"/>
<reference evidence="1 2" key="1">
    <citation type="submission" date="2016-10" db="EMBL/GenBank/DDBJ databases">
        <title>Genome sequence of the ascomycete fungus Penicillium subrubescens.</title>
        <authorList>
            <person name="De Vries R.P."/>
            <person name="Peng M."/>
            <person name="Dilokpimol A."/>
            <person name="Hilden K."/>
            <person name="Makela M.R."/>
            <person name="Grigoriev I."/>
            <person name="Riley R."/>
            <person name="Granchi Z."/>
        </authorList>
    </citation>
    <scope>NUCLEOTIDE SEQUENCE [LARGE SCALE GENOMIC DNA]</scope>
    <source>
        <strain evidence="1 2">CBS 132785</strain>
    </source>
</reference>
<dbReference type="EMBL" id="MNBE01000391">
    <property type="protein sequence ID" value="OKP10129.1"/>
    <property type="molecule type" value="Genomic_DNA"/>
</dbReference>
<evidence type="ECO:0000313" key="2">
    <source>
        <dbReference type="Proteomes" id="UP000186955"/>
    </source>
</evidence>
<organism evidence="1 2">
    <name type="scientific">Penicillium subrubescens</name>
    <dbReference type="NCBI Taxonomy" id="1316194"/>
    <lineage>
        <taxon>Eukaryota</taxon>
        <taxon>Fungi</taxon>
        <taxon>Dikarya</taxon>
        <taxon>Ascomycota</taxon>
        <taxon>Pezizomycotina</taxon>
        <taxon>Eurotiomycetes</taxon>
        <taxon>Eurotiomycetidae</taxon>
        <taxon>Eurotiales</taxon>
        <taxon>Aspergillaceae</taxon>
        <taxon>Penicillium</taxon>
    </lineage>
</organism>
<gene>
    <name evidence="1" type="ORF">PENSUB_4483</name>
</gene>
<keyword evidence="2" id="KW-1185">Reference proteome</keyword>
<dbReference type="STRING" id="1316194.A0A1Q5UCD9"/>
<evidence type="ECO:0000313" key="1">
    <source>
        <dbReference type="EMBL" id="OKP10129.1"/>
    </source>
</evidence>
<accession>A0A1Q5UCD9</accession>
<comment type="caution">
    <text evidence="1">The sequence shown here is derived from an EMBL/GenBank/DDBJ whole genome shotgun (WGS) entry which is preliminary data.</text>
</comment>
<name>A0A1Q5UCD9_9EURO</name>
<sequence length="103" mass="11387">MSAHDYAMNFKAQGASTQLVQRSLQDAFYIRSHIIRSIQALLNKPNEIYSEAAVLLIGHLFVTEALEGNLKAVEAHTDGLRRILHALGGVENLGNWPLANIYS</sequence>
<protein>
    <submittedName>
        <fullName evidence="1">Uncharacterized protein</fullName>
    </submittedName>
</protein>
<proteinExistence type="predicted"/>